<dbReference type="Proteomes" id="UP000682892">
    <property type="component" value="Chromosome 1"/>
</dbReference>
<dbReference type="eggNOG" id="ENOG502QR1D">
    <property type="taxonomic scope" value="Eukaryota"/>
</dbReference>
<dbReference type="OrthoDB" id="10065698at2759"/>
<dbReference type="PaxDb" id="7159-AAEL005242-PA"/>
<reference evidence="1" key="3">
    <citation type="submission" date="2012-09" db="EMBL/GenBank/DDBJ databases">
        <authorList>
            <consortium name="VectorBase"/>
        </authorList>
    </citation>
    <scope>NUCLEOTIDE SEQUENCE</scope>
    <source>
        <strain evidence="1">Liverpool</strain>
    </source>
</reference>
<reference evidence="1" key="1">
    <citation type="submission" date="2005-10" db="EMBL/GenBank/DDBJ databases">
        <authorList>
            <person name="Loftus B.J."/>
            <person name="Nene V.M."/>
            <person name="Hannick L.I."/>
            <person name="Bidwell S."/>
            <person name="Haas B."/>
            <person name="Amedeo P."/>
            <person name="Orvis J."/>
            <person name="Wortman J.R."/>
            <person name="White O.R."/>
            <person name="Salzberg S."/>
            <person name="Shumway M."/>
            <person name="Koo H."/>
            <person name="Zhao Y."/>
            <person name="Holmes M."/>
            <person name="Miller J."/>
            <person name="Schatz M."/>
            <person name="Pop M."/>
            <person name="Pai G."/>
            <person name="Utterback T."/>
            <person name="Rogers Y.-H."/>
            <person name="Kravitz S."/>
            <person name="Fraser C.M."/>
        </authorList>
    </citation>
    <scope>NUCLEOTIDE SEQUENCE</scope>
    <source>
        <strain evidence="1">Liverpool</strain>
    </source>
</reference>
<organism evidence="1 2">
    <name type="scientific">Aedes aegypti</name>
    <name type="common">Yellowfever mosquito</name>
    <name type="synonym">Culex aegypti</name>
    <dbReference type="NCBI Taxonomy" id="7159"/>
    <lineage>
        <taxon>Eukaryota</taxon>
        <taxon>Metazoa</taxon>
        <taxon>Ecdysozoa</taxon>
        <taxon>Arthropoda</taxon>
        <taxon>Hexapoda</taxon>
        <taxon>Insecta</taxon>
        <taxon>Pterygota</taxon>
        <taxon>Neoptera</taxon>
        <taxon>Endopterygota</taxon>
        <taxon>Diptera</taxon>
        <taxon>Nematocera</taxon>
        <taxon>Culicoidea</taxon>
        <taxon>Culicidae</taxon>
        <taxon>Culicinae</taxon>
        <taxon>Aedini</taxon>
        <taxon>Aedes</taxon>
        <taxon>Stegomyia</taxon>
    </lineage>
</organism>
<reference evidence="1" key="2">
    <citation type="journal article" date="2007" name="Science">
        <title>Genome sequence of Aedes aegypti, a major arbovirus vector.</title>
        <authorList>
            <person name="Nene V."/>
            <person name="Wortman J.R."/>
            <person name="Lawson D."/>
            <person name="Haas B."/>
            <person name="Kodira C."/>
            <person name="Tu Z.J."/>
            <person name="Loftus B."/>
            <person name="Xi Z."/>
            <person name="Megy K."/>
            <person name="Grabherr M."/>
            <person name="Ren Q."/>
            <person name="Zdobnov E.M."/>
            <person name="Lobo N.F."/>
            <person name="Campbell K.S."/>
            <person name="Brown S.E."/>
            <person name="Bonaldo M.F."/>
            <person name="Zhu J."/>
            <person name="Sinkins S.P."/>
            <person name="Hogenkamp D.G."/>
            <person name="Amedeo P."/>
            <person name="Arensburger P."/>
            <person name="Atkinson P.W."/>
            <person name="Bidwell S."/>
            <person name="Biedler J."/>
            <person name="Birney E."/>
            <person name="Bruggner R.V."/>
            <person name="Costas J."/>
            <person name="Coy M.R."/>
            <person name="Crabtree J."/>
            <person name="Crawford M."/>
            <person name="Debruyn B."/>
            <person name="Decaprio D."/>
            <person name="Eiglmeier K."/>
            <person name="Eisenstadt E."/>
            <person name="El-Dorry H."/>
            <person name="Gelbart W.M."/>
            <person name="Gomes S.L."/>
            <person name="Hammond M."/>
            <person name="Hannick L.I."/>
            <person name="Hogan J.R."/>
            <person name="Holmes M.H."/>
            <person name="Jaffe D."/>
            <person name="Johnston J.S."/>
            <person name="Kennedy R.C."/>
            <person name="Koo H."/>
            <person name="Kravitz S."/>
            <person name="Kriventseva E.V."/>
            <person name="Kulp D."/>
            <person name="Labutti K."/>
            <person name="Lee E."/>
            <person name="Li S."/>
            <person name="Lovin D.D."/>
            <person name="Mao C."/>
            <person name="Mauceli E."/>
            <person name="Menck C.F."/>
            <person name="Miller J.R."/>
            <person name="Montgomery P."/>
            <person name="Mori A."/>
            <person name="Nascimento A.L."/>
            <person name="Naveira H.F."/>
            <person name="Nusbaum C."/>
            <person name="O'leary S."/>
            <person name="Orvis J."/>
            <person name="Pertea M."/>
            <person name="Quesneville H."/>
            <person name="Reidenbach K.R."/>
            <person name="Rogers Y.H."/>
            <person name="Roth C.W."/>
            <person name="Schneider J.R."/>
            <person name="Schatz M."/>
            <person name="Shumway M."/>
            <person name="Stanke M."/>
            <person name="Stinson E.O."/>
            <person name="Tubio J.M."/>
            <person name="Vanzee J.P."/>
            <person name="Verjovski-Almeida S."/>
            <person name="Werner D."/>
            <person name="White O."/>
            <person name="Wyder S."/>
            <person name="Zeng Q."/>
            <person name="Zhao Q."/>
            <person name="Zhao Y."/>
            <person name="Hill C.A."/>
            <person name="Raikhel A.S."/>
            <person name="Soares M.B."/>
            <person name="Knudson D.L."/>
            <person name="Lee N.H."/>
            <person name="Galagan J."/>
            <person name="Salzberg S.L."/>
            <person name="Paulsen I.T."/>
            <person name="Dimopoulos G."/>
            <person name="Collins F.H."/>
            <person name="Birren B."/>
            <person name="Fraser-Liggett C.M."/>
            <person name="Severson D.W."/>
        </authorList>
    </citation>
    <scope>NUCLEOTIDE SEQUENCE [LARGE SCALE GENOMIC DNA]</scope>
    <source>
        <strain evidence="1">Liverpool</strain>
    </source>
</reference>
<dbReference type="AlphaFoldDB" id="Q17AM7"/>
<dbReference type="GO" id="GO:0005737">
    <property type="term" value="C:cytoplasm"/>
    <property type="evidence" value="ECO:0007669"/>
    <property type="project" value="TreeGrafter"/>
</dbReference>
<dbReference type="KEGG" id="aag:5566195"/>
<proteinExistence type="predicted"/>
<dbReference type="HOGENOM" id="CLU_1631148_0_0_1"/>
<evidence type="ECO:0000313" key="1">
    <source>
        <dbReference type="EMBL" id="EAT43315.1"/>
    </source>
</evidence>
<sequence length="163" mass="18842">MSTNDDGLLTNNNMIGTETFSANQFSIYYSWQTMECSENESLTSKNLKYFIEKANLDVMSSVQLIYGIFEQMIEDNFALVLPLLVQFCEICENRDQIRHLYNLLLGLQERVPMEDTLSQQHIIYLLCKMTALLVPTMAEMTHLCSIIPTYLKSTQLYIRDATL</sequence>
<dbReference type="CTD" id="3064"/>
<dbReference type="STRING" id="7159.Q17AM7"/>
<protein>
    <submittedName>
        <fullName evidence="1">AAEL005242-PA</fullName>
    </submittedName>
</protein>
<feature type="non-terminal residue" evidence="1">
    <location>
        <position position="163"/>
    </location>
</feature>
<dbReference type="PANTHER" id="PTHR10170:SF10">
    <property type="entry name" value="HUNTINGTIN"/>
    <property type="match status" value="1"/>
</dbReference>
<accession>Q17AM7</accession>
<name>Q17AM7_AEDAE</name>
<dbReference type="EMBL" id="CH477332">
    <property type="protein sequence ID" value="EAT43315.1"/>
    <property type="molecule type" value="Genomic_DNA"/>
</dbReference>
<evidence type="ECO:0000313" key="2">
    <source>
        <dbReference type="Proteomes" id="UP000682892"/>
    </source>
</evidence>
<dbReference type="PANTHER" id="PTHR10170">
    <property type="entry name" value="HUNTINGTON DISEASE PROTEIN"/>
    <property type="match status" value="1"/>
</dbReference>
<dbReference type="InterPro" id="IPR028426">
    <property type="entry name" value="Huntingtin_fam"/>
</dbReference>
<gene>
    <name evidence="1" type="ORF">AaeL_AAEL005242</name>
</gene>
<dbReference type="VEuPathDB" id="VectorBase:AAEL005242"/>